<dbReference type="EMBL" id="CP006905">
    <property type="protein sequence ID" value="AIY83875.1"/>
    <property type="molecule type" value="Genomic_DNA"/>
</dbReference>
<sequence length="287" mass="31937">MRLIATDLDGTLLNSNHKISKENILAILNAQKKGVDVIISTGRTYKNVLNLLKDTGIKAPYIISNNGSQIHNCTGNTLKTFTLSEKCLRKILPYLHYSNYYYSISTSDCMLEAGRDKLIYDFYRAKEKNPNLKEADLDNLLHIFYGSQSGINVKEVTSLEDIYSKDCYNVSVISFDNDILLSGRAALKDLAGITIVSSAKNNFEILNSESSKGNAVEFIANSLNIPLDDVMAIGDNFNDISMFEKVKYSVAMGNAEEDVKKICKFITLENDDNGVAYAINEHLKNLA</sequence>
<dbReference type="HOGENOM" id="CLU_044146_1_3_9"/>
<dbReference type="SFLD" id="SFLDG01144">
    <property type="entry name" value="C2.B.4:_PGP_Like"/>
    <property type="match status" value="1"/>
</dbReference>
<dbReference type="PANTHER" id="PTHR10000:SF55">
    <property type="entry name" value="5-AMINO-6-(5-PHOSPHO-D-RIBITYLAMINO)URACIL PHOSPHATASE YCSE"/>
    <property type="match status" value="1"/>
</dbReference>
<protein>
    <submittedName>
        <fullName evidence="1">Uncharacterized protein</fullName>
    </submittedName>
</protein>
<dbReference type="Pfam" id="PF08282">
    <property type="entry name" value="Hydrolase_3"/>
    <property type="match status" value="1"/>
</dbReference>
<dbReference type="InterPro" id="IPR023214">
    <property type="entry name" value="HAD_sf"/>
</dbReference>
<accession>A0A0A7FY92</accession>
<dbReference type="NCBIfam" id="TIGR00099">
    <property type="entry name" value="Cof-subfamily"/>
    <property type="match status" value="1"/>
</dbReference>
<dbReference type="Proteomes" id="UP000030635">
    <property type="component" value="Chromosome"/>
</dbReference>
<dbReference type="GO" id="GO:0000287">
    <property type="term" value="F:magnesium ion binding"/>
    <property type="evidence" value="ECO:0007669"/>
    <property type="project" value="TreeGrafter"/>
</dbReference>
<dbReference type="AlphaFoldDB" id="A0A0A7FY92"/>
<dbReference type="GO" id="GO:0005829">
    <property type="term" value="C:cytosol"/>
    <property type="evidence" value="ECO:0007669"/>
    <property type="project" value="TreeGrafter"/>
</dbReference>
<organism evidence="1 2">
    <name type="scientific">Clostridium baratii str. Sullivan</name>
    <dbReference type="NCBI Taxonomy" id="1415775"/>
    <lineage>
        <taxon>Bacteria</taxon>
        <taxon>Bacillati</taxon>
        <taxon>Bacillota</taxon>
        <taxon>Clostridia</taxon>
        <taxon>Eubacteriales</taxon>
        <taxon>Clostridiaceae</taxon>
        <taxon>Clostridium</taxon>
    </lineage>
</organism>
<proteinExistence type="predicted"/>
<dbReference type="OrthoDB" id="9781413at2"/>
<dbReference type="SFLD" id="SFLDG01140">
    <property type="entry name" value="C2.B:_Phosphomannomutase_and_P"/>
    <property type="match status" value="1"/>
</dbReference>
<dbReference type="SFLD" id="SFLDS00003">
    <property type="entry name" value="Haloacid_Dehalogenase"/>
    <property type="match status" value="1"/>
</dbReference>
<dbReference type="Gene3D" id="3.40.50.1000">
    <property type="entry name" value="HAD superfamily/HAD-like"/>
    <property type="match status" value="1"/>
</dbReference>
<dbReference type="SUPFAM" id="SSF56784">
    <property type="entry name" value="HAD-like"/>
    <property type="match status" value="1"/>
</dbReference>
<dbReference type="CDD" id="cd07516">
    <property type="entry name" value="HAD_Pase"/>
    <property type="match status" value="1"/>
</dbReference>
<dbReference type="InterPro" id="IPR036412">
    <property type="entry name" value="HAD-like_sf"/>
</dbReference>
<dbReference type="PROSITE" id="PS01228">
    <property type="entry name" value="COF_1"/>
    <property type="match status" value="1"/>
</dbReference>
<dbReference type="Gene3D" id="3.30.1240.10">
    <property type="match status" value="1"/>
</dbReference>
<reference evidence="1 2" key="1">
    <citation type="journal article" date="2015" name="Infect. Genet. Evol.">
        <title>Genomic sequences of six botulinum neurotoxin-producing strains representing three clostridial species illustrate the mobility and diversity of botulinum neurotoxin genes.</title>
        <authorList>
            <person name="Smith T.J."/>
            <person name="Hill K.K."/>
            <person name="Xie G."/>
            <person name="Foley B.T."/>
            <person name="Williamson C.H."/>
            <person name="Foster J.T."/>
            <person name="Johnson S.L."/>
            <person name="Chertkov O."/>
            <person name="Teshima H."/>
            <person name="Gibbons H.S."/>
            <person name="Johnsky L.A."/>
            <person name="Karavis M.A."/>
            <person name="Smith L.A."/>
        </authorList>
    </citation>
    <scope>NUCLEOTIDE SEQUENCE [LARGE SCALE GENOMIC DNA]</scope>
    <source>
        <strain evidence="1">Sullivan</strain>
    </source>
</reference>
<dbReference type="NCBIfam" id="TIGR01484">
    <property type="entry name" value="HAD-SF-IIB"/>
    <property type="match status" value="1"/>
</dbReference>
<dbReference type="GO" id="GO:0016791">
    <property type="term" value="F:phosphatase activity"/>
    <property type="evidence" value="ECO:0007669"/>
    <property type="project" value="TreeGrafter"/>
</dbReference>
<dbReference type="KEGG" id="cbv:U729_135"/>
<dbReference type="InterPro" id="IPR000150">
    <property type="entry name" value="Cof"/>
</dbReference>
<dbReference type="eggNOG" id="COG0561">
    <property type="taxonomic scope" value="Bacteria"/>
</dbReference>
<dbReference type="PROSITE" id="PS01229">
    <property type="entry name" value="COF_2"/>
    <property type="match status" value="1"/>
</dbReference>
<evidence type="ECO:0000313" key="2">
    <source>
        <dbReference type="Proteomes" id="UP000030635"/>
    </source>
</evidence>
<dbReference type="InterPro" id="IPR006379">
    <property type="entry name" value="HAD-SF_hydro_IIB"/>
</dbReference>
<evidence type="ECO:0000313" key="1">
    <source>
        <dbReference type="EMBL" id="AIY83875.1"/>
    </source>
</evidence>
<name>A0A0A7FY92_9CLOT</name>
<dbReference type="PANTHER" id="PTHR10000">
    <property type="entry name" value="PHOSPHOSERINE PHOSPHATASE"/>
    <property type="match status" value="1"/>
</dbReference>
<keyword evidence="2" id="KW-1185">Reference proteome</keyword>
<gene>
    <name evidence="1" type="ORF">U729_135</name>
</gene>
<dbReference type="RefSeq" id="WP_039310773.1">
    <property type="nucleotide sequence ID" value="NZ_CP006905.1"/>
</dbReference>